<dbReference type="EMBL" id="QNRR01000001">
    <property type="protein sequence ID" value="RBP48258.1"/>
    <property type="molecule type" value="Genomic_DNA"/>
</dbReference>
<comment type="caution">
    <text evidence="4">The sequence shown here is derived from an EMBL/GenBank/DDBJ whole genome shotgun (WGS) entry which is preliminary data.</text>
</comment>
<dbReference type="RefSeq" id="WP_281270122.1">
    <property type="nucleotide sequence ID" value="NZ_QNRR01000001.1"/>
</dbReference>
<dbReference type="GO" id="GO:0015935">
    <property type="term" value="C:small ribosomal subunit"/>
    <property type="evidence" value="ECO:0007669"/>
    <property type="project" value="TreeGrafter"/>
</dbReference>
<evidence type="ECO:0000313" key="4">
    <source>
        <dbReference type="EMBL" id="RBP48258.1"/>
    </source>
</evidence>
<proteinExistence type="inferred from homology"/>
<organism evidence="4 5">
    <name type="scientific">Roseimicrobium gellanilyticum</name>
    <dbReference type="NCBI Taxonomy" id="748857"/>
    <lineage>
        <taxon>Bacteria</taxon>
        <taxon>Pseudomonadati</taxon>
        <taxon>Verrucomicrobiota</taxon>
        <taxon>Verrucomicrobiia</taxon>
        <taxon>Verrucomicrobiales</taxon>
        <taxon>Verrucomicrobiaceae</taxon>
        <taxon>Roseimicrobium</taxon>
    </lineage>
</organism>
<protein>
    <recommendedName>
        <fullName evidence="3">Small ribosomal subunit protein bS16</fullName>
    </recommendedName>
</protein>
<sequence length="83" mass="9247">MVVIRLRREGTKNRPFYRVVAADQRFKRDGRFIESLGTYDPAQEKGGVNLDVEKVQSWITKGAQPTDTVRGLVKKAKAAAANA</sequence>
<reference evidence="4 5" key="1">
    <citation type="submission" date="2018-06" db="EMBL/GenBank/DDBJ databases">
        <title>Genomic Encyclopedia of Type Strains, Phase IV (KMG-IV): sequencing the most valuable type-strain genomes for metagenomic binning, comparative biology and taxonomic classification.</title>
        <authorList>
            <person name="Goeker M."/>
        </authorList>
    </citation>
    <scope>NUCLEOTIDE SEQUENCE [LARGE SCALE GENOMIC DNA]</scope>
    <source>
        <strain evidence="4 5">DSM 25532</strain>
    </source>
</reference>
<dbReference type="SUPFAM" id="SSF54565">
    <property type="entry name" value="Ribosomal protein S16"/>
    <property type="match status" value="1"/>
</dbReference>
<dbReference type="HAMAP" id="MF_00385">
    <property type="entry name" value="Ribosomal_bS16"/>
    <property type="match status" value="1"/>
</dbReference>
<evidence type="ECO:0000256" key="2">
    <source>
        <dbReference type="ARBA" id="ARBA00023274"/>
    </source>
</evidence>
<dbReference type="PANTHER" id="PTHR12919">
    <property type="entry name" value="30S RIBOSOMAL PROTEIN S16"/>
    <property type="match status" value="1"/>
</dbReference>
<dbReference type="InterPro" id="IPR000307">
    <property type="entry name" value="Ribosomal_bS16"/>
</dbReference>
<dbReference type="Proteomes" id="UP000253426">
    <property type="component" value="Unassembled WGS sequence"/>
</dbReference>
<dbReference type="GO" id="GO:0003735">
    <property type="term" value="F:structural constituent of ribosome"/>
    <property type="evidence" value="ECO:0007669"/>
    <property type="project" value="InterPro"/>
</dbReference>
<dbReference type="InterPro" id="IPR023803">
    <property type="entry name" value="Ribosomal_bS16_dom_sf"/>
</dbReference>
<dbReference type="GO" id="GO:0005737">
    <property type="term" value="C:cytoplasm"/>
    <property type="evidence" value="ECO:0007669"/>
    <property type="project" value="UniProtKB-ARBA"/>
</dbReference>
<evidence type="ECO:0000313" key="5">
    <source>
        <dbReference type="Proteomes" id="UP000253426"/>
    </source>
</evidence>
<dbReference type="PANTHER" id="PTHR12919:SF20">
    <property type="entry name" value="SMALL RIBOSOMAL SUBUNIT PROTEIN BS16M"/>
    <property type="match status" value="1"/>
</dbReference>
<evidence type="ECO:0000256" key="3">
    <source>
        <dbReference type="HAMAP-Rule" id="MF_00385"/>
    </source>
</evidence>
<dbReference type="Pfam" id="PF00886">
    <property type="entry name" value="Ribosomal_S16"/>
    <property type="match status" value="1"/>
</dbReference>
<keyword evidence="1 3" id="KW-0689">Ribosomal protein</keyword>
<keyword evidence="5" id="KW-1185">Reference proteome</keyword>
<name>A0A366HY62_9BACT</name>
<comment type="similarity">
    <text evidence="3">Belongs to the bacterial ribosomal protein bS16 family.</text>
</comment>
<dbReference type="Gene3D" id="3.30.1320.10">
    <property type="match status" value="1"/>
</dbReference>
<dbReference type="GO" id="GO:0006412">
    <property type="term" value="P:translation"/>
    <property type="evidence" value="ECO:0007669"/>
    <property type="project" value="UniProtKB-UniRule"/>
</dbReference>
<keyword evidence="2 3" id="KW-0687">Ribonucleoprotein</keyword>
<accession>A0A366HY62</accession>
<dbReference type="NCBIfam" id="TIGR00002">
    <property type="entry name" value="S16"/>
    <property type="match status" value="1"/>
</dbReference>
<dbReference type="AlphaFoldDB" id="A0A366HY62"/>
<evidence type="ECO:0000256" key="1">
    <source>
        <dbReference type="ARBA" id="ARBA00022980"/>
    </source>
</evidence>
<gene>
    <name evidence="3" type="primary">rpsP</name>
    <name evidence="4" type="ORF">DES53_1011060</name>
</gene>